<evidence type="ECO:0000313" key="2">
    <source>
        <dbReference type="Proteomes" id="UP000307790"/>
    </source>
</evidence>
<organism evidence="1 2">
    <name type="scientific">Thalassotalea litorea</name>
    <dbReference type="NCBI Taxonomy" id="2020715"/>
    <lineage>
        <taxon>Bacteria</taxon>
        <taxon>Pseudomonadati</taxon>
        <taxon>Pseudomonadota</taxon>
        <taxon>Gammaproteobacteria</taxon>
        <taxon>Alteromonadales</taxon>
        <taxon>Colwelliaceae</taxon>
        <taxon>Thalassotalea</taxon>
    </lineage>
</organism>
<evidence type="ECO:0000313" key="1">
    <source>
        <dbReference type="EMBL" id="TLU61640.1"/>
    </source>
</evidence>
<dbReference type="RefSeq" id="WP_138320778.1">
    <property type="nucleotide sequence ID" value="NZ_VCBC01000015.1"/>
</dbReference>
<reference evidence="1 2" key="1">
    <citation type="submission" date="2019-05" db="EMBL/GenBank/DDBJ databases">
        <title>Genome sequences of Thalassotalea litorea 1K03283.</title>
        <authorList>
            <person name="Zhang D."/>
        </authorList>
    </citation>
    <scope>NUCLEOTIDE SEQUENCE [LARGE SCALE GENOMIC DNA]</scope>
    <source>
        <strain evidence="1 2">MCCC 1K03283</strain>
    </source>
</reference>
<comment type="caution">
    <text evidence="1">The sequence shown here is derived from an EMBL/GenBank/DDBJ whole genome shotgun (WGS) entry which is preliminary data.</text>
</comment>
<dbReference type="EMBL" id="VCBC01000015">
    <property type="protein sequence ID" value="TLU61640.1"/>
    <property type="molecule type" value="Genomic_DNA"/>
</dbReference>
<sequence length="107" mass="11855">MQLINKVSEPTEKADLYFAIDPGNLERPFILGGYSNDPSLPSIAQWGAASTFGLDNLDNISGSKWKDWRASLHQLNCAWVIPIIEEAEKTRDIKAAIGKILDKQAVK</sequence>
<dbReference type="Proteomes" id="UP000307790">
    <property type="component" value="Unassembled WGS sequence"/>
</dbReference>
<gene>
    <name evidence="1" type="ORF">FE810_14110</name>
</gene>
<accession>A0A5R9IG76</accession>
<protein>
    <submittedName>
        <fullName evidence="1">Uncharacterized protein</fullName>
    </submittedName>
</protein>
<dbReference type="OrthoDB" id="9012782at2"/>
<keyword evidence="2" id="KW-1185">Reference proteome</keyword>
<dbReference type="AlphaFoldDB" id="A0A5R9IG76"/>
<proteinExistence type="predicted"/>
<name>A0A5R9IG76_9GAMM</name>